<protein>
    <recommendedName>
        <fullName evidence="4">Cyclin N-terminal domain-containing protein</fullName>
    </recommendedName>
</protein>
<dbReference type="EMBL" id="MU004238">
    <property type="protein sequence ID" value="KAF2667167.1"/>
    <property type="molecule type" value="Genomic_DNA"/>
</dbReference>
<organism evidence="2 3">
    <name type="scientific">Microthyrium microscopicum</name>
    <dbReference type="NCBI Taxonomy" id="703497"/>
    <lineage>
        <taxon>Eukaryota</taxon>
        <taxon>Fungi</taxon>
        <taxon>Dikarya</taxon>
        <taxon>Ascomycota</taxon>
        <taxon>Pezizomycotina</taxon>
        <taxon>Dothideomycetes</taxon>
        <taxon>Dothideomycetes incertae sedis</taxon>
        <taxon>Microthyriales</taxon>
        <taxon>Microthyriaceae</taxon>
        <taxon>Microthyrium</taxon>
    </lineage>
</organism>
<dbReference type="Gene3D" id="1.10.472.10">
    <property type="entry name" value="Cyclin-like"/>
    <property type="match status" value="1"/>
</dbReference>
<feature type="region of interest" description="Disordered" evidence="1">
    <location>
        <begin position="122"/>
        <end position="147"/>
    </location>
</feature>
<proteinExistence type="predicted"/>
<name>A0A6A6U6U7_9PEZI</name>
<dbReference type="AlphaFoldDB" id="A0A6A6U6U7"/>
<dbReference type="OrthoDB" id="3877279at2759"/>
<accession>A0A6A6U6U7</accession>
<evidence type="ECO:0000256" key="1">
    <source>
        <dbReference type="SAM" id="MobiDB-lite"/>
    </source>
</evidence>
<evidence type="ECO:0000313" key="2">
    <source>
        <dbReference type="EMBL" id="KAF2667167.1"/>
    </source>
</evidence>
<dbReference type="Proteomes" id="UP000799302">
    <property type="component" value="Unassembled WGS sequence"/>
</dbReference>
<evidence type="ECO:0000313" key="3">
    <source>
        <dbReference type="Proteomes" id="UP000799302"/>
    </source>
</evidence>
<evidence type="ECO:0008006" key="4">
    <source>
        <dbReference type="Google" id="ProtNLM"/>
    </source>
</evidence>
<gene>
    <name evidence="2" type="ORF">BT63DRAFT_458131</name>
</gene>
<keyword evidence="3" id="KW-1185">Reference proteome</keyword>
<feature type="compositionally biased region" description="Low complexity" evidence="1">
    <location>
        <begin position="125"/>
        <end position="137"/>
    </location>
</feature>
<sequence length="297" mass="32934">MDYFTDNHNSFARSTMSDEDNLEHYFANYKPLSNLPTPPLTAASTPPEADFGEVDPEVLGPAIRIANLVPRQASRSRLCPGKLAEYLTRAQLSFSTLCLAGCLLDALSSSFVRNWRNALLDAQASQQPPSSSSSRPPTRGHRSRRSTNSVVLNWQPELIALAALQVSASFLEDVRSSPKWWAEKVSVGDVSSSDLDATIRCILQDINYDLCSFTSDDVEQMRRVMMRGVHEIDSARERKSQESEESWMSIVLGARFCLSTCVSLRYTLGMRPNRWASLPIVDYLIVNGASGEDCSAT</sequence>
<reference evidence="2" key="1">
    <citation type="journal article" date="2020" name="Stud. Mycol.">
        <title>101 Dothideomycetes genomes: a test case for predicting lifestyles and emergence of pathogens.</title>
        <authorList>
            <person name="Haridas S."/>
            <person name="Albert R."/>
            <person name="Binder M."/>
            <person name="Bloem J."/>
            <person name="Labutti K."/>
            <person name="Salamov A."/>
            <person name="Andreopoulos B."/>
            <person name="Baker S."/>
            <person name="Barry K."/>
            <person name="Bills G."/>
            <person name="Bluhm B."/>
            <person name="Cannon C."/>
            <person name="Castanera R."/>
            <person name="Culley D."/>
            <person name="Daum C."/>
            <person name="Ezra D."/>
            <person name="Gonzalez J."/>
            <person name="Henrissat B."/>
            <person name="Kuo A."/>
            <person name="Liang C."/>
            <person name="Lipzen A."/>
            <person name="Lutzoni F."/>
            <person name="Magnuson J."/>
            <person name="Mondo S."/>
            <person name="Nolan M."/>
            <person name="Ohm R."/>
            <person name="Pangilinan J."/>
            <person name="Park H.-J."/>
            <person name="Ramirez L."/>
            <person name="Alfaro M."/>
            <person name="Sun H."/>
            <person name="Tritt A."/>
            <person name="Yoshinaga Y."/>
            <person name="Zwiers L.-H."/>
            <person name="Turgeon B."/>
            <person name="Goodwin S."/>
            <person name="Spatafora J."/>
            <person name="Crous P."/>
            <person name="Grigoriev I."/>
        </authorList>
    </citation>
    <scope>NUCLEOTIDE SEQUENCE</scope>
    <source>
        <strain evidence="2">CBS 115976</strain>
    </source>
</reference>